<dbReference type="RefSeq" id="XP_046010013.1">
    <property type="nucleotide sequence ID" value="XM_046148292.1"/>
</dbReference>
<organism evidence="2 3">
    <name type="scientific">Microdochium trichocladiopsis</name>
    <dbReference type="NCBI Taxonomy" id="1682393"/>
    <lineage>
        <taxon>Eukaryota</taxon>
        <taxon>Fungi</taxon>
        <taxon>Dikarya</taxon>
        <taxon>Ascomycota</taxon>
        <taxon>Pezizomycotina</taxon>
        <taxon>Sordariomycetes</taxon>
        <taxon>Xylariomycetidae</taxon>
        <taxon>Xylariales</taxon>
        <taxon>Microdochiaceae</taxon>
        <taxon>Microdochium</taxon>
    </lineage>
</organism>
<dbReference type="InterPro" id="IPR036864">
    <property type="entry name" value="Zn2-C6_fun-type_DNA-bd_sf"/>
</dbReference>
<keyword evidence="3" id="KW-1185">Reference proteome</keyword>
<dbReference type="GO" id="GO:0008270">
    <property type="term" value="F:zinc ion binding"/>
    <property type="evidence" value="ECO:0007669"/>
    <property type="project" value="InterPro"/>
</dbReference>
<dbReference type="Proteomes" id="UP000756346">
    <property type="component" value="Unassembled WGS sequence"/>
</dbReference>
<dbReference type="GeneID" id="70177838"/>
<dbReference type="OrthoDB" id="2595934at2759"/>
<comment type="caution">
    <text evidence="2">The sequence shown here is derived from an EMBL/GenBank/DDBJ whole genome shotgun (WGS) entry which is preliminary data.</text>
</comment>
<sequence length="112" mass="12985">MQSLPHVPAKRDAPEEQRAADEDDERSPKSRRRAFSCISCQRLKCRCDYDYALQSCTRCHSLRTKCSRKDPPPRIPETSKETDAKFALLEDKYAVSPSSIPKSWSLFYRDKD</sequence>
<protein>
    <recommendedName>
        <fullName evidence="4">Zn(2)-C6 fungal-type domain-containing protein</fullName>
    </recommendedName>
</protein>
<accession>A0A9P8Y1L1</accession>
<dbReference type="Gene3D" id="4.10.240.10">
    <property type="entry name" value="Zn(2)-C6 fungal-type DNA-binding domain"/>
    <property type="match status" value="1"/>
</dbReference>
<dbReference type="AlphaFoldDB" id="A0A9P8Y1L1"/>
<gene>
    <name evidence="2" type="ORF">B0I36DRAFT_136355</name>
</gene>
<feature type="compositionally biased region" description="Basic and acidic residues" evidence="1">
    <location>
        <begin position="9"/>
        <end position="20"/>
    </location>
</feature>
<evidence type="ECO:0000313" key="3">
    <source>
        <dbReference type="Proteomes" id="UP000756346"/>
    </source>
</evidence>
<evidence type="ECO:0000256" key="1">
    <source>
        <dbReference type="SAM" id="MobiDB-lite"/>
    </source>
</evidence>
<evidence type="ECO:0008006" key="4">
    <source>
        <dbReference type="Google" id="ProtNLM"/>
    </source>
</evidence>
<evidence type="ECO:0000313" key="2">
    <source>
        <dbReference type="EMBL" id="KAH7027214.1"/>
    </source>
</evidence>
<feature type="region of interest" description="Disordered" evidence="1">
    <location>
        <begin position="1"/>
        <end position="33"/>
    </location>
</feature>
<dbReference type="SUPFAM" id="SSF57701">
    <property type="entry name" value="Zn2/Cys6 DNA-binding domain"/>
    <property type="match status" value="1"/>
</dbReference>
<dbReference type="EMBL" id="JAGTJQ010000007">
    <property type="protein sequence ID" value="KAH7027214.1"/>
    <property type="molecule type" value="Genomic_DNA"/>
</dbReference>
<name>A0A9P8Y1L1_9PEZI</name>
<reference evidence="2" key="1">
    <citation type="journal article" date="2021" name="Nat. Commun.">
        <title>Genetic determinants of endophytism in the Arabidopsis root mycobiome.</title>
        <authorList>
            <person name="Mesny F."/>
            <person name="Miyauchi S."/>
            <person name="Thiergart T."/>
            <person name="Pickel B."/>
            <person name="Atanasova L."/>
            <person name="Karlsson M."/>
            <person name="Huettel B."/>
            <person name="Barry K.W."/>
            <person name="Haridas S."/>
            <person name="Chen C."/>
            <person name="Bauer D."/>
            <person name="Andreopoulos W."/>
            <person name="Pangilinan J."/>
            <person name="LaButti K."/>
            <person name="Riley R."/>
            <person name="Lipzen A."/>
            <person name="Clum A."/>
            <person name="Drula E."/>
            <person name="Henrissat B."/>
            <person name="Kohler A."/>
            <person name="Grigoriev I.V."/>
            <person name="Martin F.M."/>
            <person name="Hacquard S."/>
        </authorList>
    </citation>
    <scope>NUCLEOTIDE SEQUENCE</scope>
    <source>
        <strain evidence="2">MPI-CAGE-CH-0230</strain>
    </source>
</reference>
<proteinExistence type="predicted"/>
<dbReference type="GO" id="GO:0000981">
    <property type="term" value="F:DNA-binding transcription factor activity, RNA polymerase II-specific"/>
    <property type="evidence" value="ECO:0007669"/>
    <property type="project" value="InterPro"/>
</dbReference>